<feature type="domain" description="Peptidase S1" evidence="7">
    <location>
        <begin position="24"/>
        <end position="250"/>
    </location>
</feature>
<keyword evidence="6" id="KW-0732">Signal</keyword>
<keyword evidence="2" id="KW-0645">Protease</keyword>
<feature type="chain" id="PRO_5032302510" description="Peptidase S1 domain-containing protein" evidence="6">
    <location>
        <begin position="19"/>
        <end position="258"/>
    </location>
</feature>
<gene>
    <name evidence="8" type="ORF">HCN44_009022</name>
</gene>
<dbReference type="PANTHER" id="PTHR24276">
    <property type="entry name" value="POLYSERASE-RELATED"/>
    <property type="match status" value="1"/>
</dbReference>
<dbReference type="InterPro" id="IPR050430">
    <property type="entry name" value="Peptidase_S1"/>
</dbReference>
<name>A0A835CP07_APHGI</name>
<reference evidence="8 9" key="1">
    <citation type="submission" date="2020-08" db="EMBL/GenBank/DDBJ databases">
        <title>Aphidius gifuensis genome sequencing and assembly.</title>
        <authorList>
            <person name="Du Z."/>
        </authorList>
    </citation>
    <scope>NUCLEOTIDE SEQUENCE [LARGE SCALE GENOMIC DNA]</scope>
    <source>
        <strain evidence="8">YNYX2018</strain>
        <tissue evidence="8">Adults</tissue>
    </source>
</reference>
<sequence length="258" mass="29531">MLMMIIWIISICICNCHGKISSKIYGGRPVAVKSVHPYLVSIQYLENHYCGGSIISKNMILTVASCLVLETSPMVFPANIKVVITDGTSDIYDEYNNNMIYSVSYFLIHHEFKPQDSWRNDVALLKLEKSISYYTDRMKVYLPTSWVHRATAMSVIGWHNTKNLNIILMVVQSTKKCEEIFQSFNFRHDEQKCALAEYDHTGISEGDSGNPLFQGRTIVGLVSLYLPDKPNSVILTDVYTQVHWIKSTIIRLRILLRK</sequence>
<keyword evidence="9" id="KW-1185">Reference proteome</keyword>
<dbReference type="InterPro" id="IPR001314">
    <property type="entry name" value="Peptidase_S1A"/>
</dbReference>
<feature type="signal peptide" evidence="6">
    <location>
        <begin position="1"/>
        <end position="18"/>
    </location>
</feature>
<evidence type="ECO:0000256" key="3">
    <source>
        <dbReference type="ARBA" id="ARBA00022801"/>
    </source>
</evidence>
<dbReference type="GO" id="GO:0006508">
    <property type="term" value="P:proteolysis"/>
    <property type="evidence" value="ECO:0007669"/>
    <property type="project" value="UniProtKB-KW"/>
</dbReference>
<evidence type="ECO:0000256" key="4">
    <source>
        <dbReference type="ARBA" id="ARBA00022825"/>
    </source>
</evidence>
<keyword evidence="3" id="KW-0378">Hydrolase</keyword>
<proteinExistence type="inferred from homology"/>
<evidence type="ECO:0000313" key="8">
    <source>
        <dbReference type="EMBL" id="KAF7990079.1"/>
    </source>
</evidence>
<dbReference type="SUPFAM" id="SSF50494">
    <property type="entry name" value="Trypsin-like serine proteases"/>
    <property type="match status" value="1"/>
</dbReference>
<dbReference type="GO" id="GO:0004252">
    <property type="term" value="F:serine-type endopeptidase activity"/>
    <property type="evidence" value="ECO:0007669"/>
    <property type="project" value="InterPro"/>
</dbReference>
<protein>
    <recommendedName>
        <fullName evidence="7">Peptidase S1 domain-containing protein</fullName>
    </recommendedName>
</protein>
<evidence type="ECO:0000256" key="5">
    <source>
        <dbReference type="ARBA" id="ARBA00023157"/>
    </source>
</evidence>
<dbReference type="FunFam" id="2.40.10.10:FF:000068">
    <property type="entry name" value="transmembrane protease serine 2"/>
    <property type="match status" value="1"/>
</dbReference>
<evidence type="ECO:0000256" key="2">
    <source>
        <dbReference type="ARBA" id="ARBA00022670"/>
    </source>
</evidence>
<dbReference type="PANTHER" id="PTHR24276:SF98">
    <property type="entry name" value="FI18310P1-RELATED"/>
    <property type="match status" value="1"/>
</dbReference>
<dbReference type="InterPro" id="IPR043504">
    <property type="entry name" value="Peptidase_S1_PA_chymotrypsin"/>
</dbReference>
<dbReference type="AlphaFoldDB" id="A0A835CP07"/>
<dbReference type="Proteomes" id="UP000639338">
    <property type="component" value="Unassembled WGS sequence"/>
</dbReference>
<dbReference type="OrthoDB" id="7454517at2759"/>
<evidence type="ECO:0000256" key="6">
    <source>
        <dbReference type="SAM" id="SignalP"/>
    </source>
</evidence>
<comment type="caution">
    <text evidence="8">The sequence shown here is derived from an EMBL/GenBank/DDBJ whole genome shotgun (WGS) entry which is preliminary data.</text>
</comment>
<evidence type="ECO:0000256" key="1">
    <source>
        <dbReference type="ARBA" id="ARBA00007664"/>
    </source>
</evidence>
<dbReference type="Pfam" id="PF00089">
    <property type="entry name" value="Trypsin"/>
    <property type="match status" value="1"/>
</dbReference>
<keyword evidence="4" id="KW-0720">Serine protease</keyword>
<comment type="similarity">
    <text evidence="1">Belongs to the peptidase S1 family.</text>
</comment>
<dbReference type="EMBL" id="JACMRX010000005">
    <property type="protein sequence ID" value="KAF7990079.1"/>
    <property type="molecule type" value="Genomic_DNA"/>
</dbReference>
<accession>A0A835CP07</accession>
<dbReference type="InterPro" id="IPR001254">
    <property type="entry name" value="Trypsin_dom"/>
</dbReference>
<evidence type="ECO:0000259" key="7">
    <source>
        <dbReference type="PROSITE" id="PS50240"/>
    </source>
</evidence>
<dbReference type="SMART" id="SM00020">
    <property type="entry name" value="Tryp_SPc"/>
    <property type="match status" value="1"/>
</dbReference>
<evidence type="ECO:0000313" key="9">
    <source>
        <dbReference type="Proteomes" id="UP000639338"/>
    </source>
</evidence>
<dbReference type="Gene3D" id="2.40.10.10">
    <property type="entry name" value="Trypsin-like serine proteases"/>
    <property type="match status" value="1"/>
</dbReference>
<dbReference type="PRINTS" id="PR00722">
    <property type="entry name" value="CHYMOTRYPSIN"/>
</dbReference>
<organism evidence="8 9">
    <name type="scientific">Aphidius gifuensis</name>
    <name type="common">Parasitoid wasp</name>
    <dbReference type="NCBI Taxonomy" id="684658"/>
    <lineage>
        <taxon>Eukaryota</taxon>
        <taxon>Metazoa</taxon>
        <taxon>Ecdysozoa</taxon>
        <taxon>Arthropoda</taxon>
        <taxon>Hexapoda</taxon>
        <taxon>Insecta</taxon>
        <taxon>Pterygota</taxon>
        <taxon>Neoptera</taxon>
        <taxon>Endopterygota</taxon>
        <taxon>Hymenoptera</taxon>
        <taxon>Apocrita</taxon>
        <taxon>Ichneumonoidea</taxon>
        <taxon>Braconidae</taxon>
        <taxon>Aphidiinae</taxon>
        <taxon>Aphidius</taxon>
    </lineage>
</organism>
<keyword evidence="5" id="KW-1015">Disulfide bond</keyword>
<dbReference type="PROSITE" id="PS50240">
    <property type="entry name" value="TRYPSIN_DOM"/>
    <property type="match status" value="1"/>
</dbReference>
<dbReference type="InterPro" id="IPR009003">
    <property type="entry name" value="Peptidase_S1_PA"/>
</dbReference>